<keyword evidence="7 8" id="KW-0472">Membrane</keyword>
<feature type="transmembrane region" description="Helical" evidence="8">
    <location>
        <begin position="121"/>
        <end position="148"/>
    </location>
</feature>
<feature type="transmembrane region" description="Helical" evidence="8">
    <location>
        <begin position="29"/>
        <end position="50"/>
    </location>
</feature>
<evidence type="ECO:0000313" key="11">
    <source>
        <dbReference type="Proteomes" id="UP000446866"/>
    </source>
</evidence>
<feature type="transmembrane region" description="Helical" evidence="8">
    <location>
        <begin position="81"/>
        <end position="109"/>
    </location>
</feature>
<dbReference type="EMBL" id="QXWK01000012">
    <property type="protein sequence ID" value="NBH61425.1"/>
    <property type="molecule type" value="Genomic_DNA"/>
</dbReference>
<keyword evidence="4" id="KW-1003">Cell membrane</keyword>
<dbReference type="PANTHER" id="PTHR43568:SF1">
    <property type="entry name" value="P PROTEIN"/>
    <property type="match status" value="1"/>
</dbReference>
<keyword evidence="3" id="KW-0813">Transport</keyword>
<feature type="transmembrane region" description="Helical" evidence="8">
    <location>
        <begin position="435"/>
        <end position="455"/>
    </location>
</feature>
<gene>
    <name evidence="10" type="ORF">D0435_07160</name>
</gene>
<proteinExistence type="inferred from homology"/>
<evidence type="ECO:0000256" key="1">
    <source>
        <dbReference type="ARBA" id="ARBA00004651"/>
    </source>
</evidence>
<keyword evidence="11" id="KW-1185">Reference proteome</keyword>
<evidence type="ECO:0000259" key="9">
    <source>
        <dbReference type="Pfam" id="PF03600"/>
    </source>
</evidence>
<keyword evidence="5 8" id="KW-0812">Transmembrane</keyword>
<dbReference type="PANTHER" id="PTHR43568">
    <property type="entry name" value="P PROTEIN"/>
    <property type="match status" value="1"/>
</dbReference>
<evidence type="ECO:0000256" key="8">
    <source>
        <dbReference type="SAM" id="Phobius"/>
    </source>
</evidence>
<reference evidence="10 11" key="1">
    <citation type="submission" date="2018-08" db="EMBL/GenBank/DDBJ databases">
        <title>Murine metabolic-syndrome-specific gut microbial biobank.</title>
        <authorList>
            <person name="Liu C."/>
        </authorList>
    </citation>
    <scope>NUCLEOTIDE SEQUENCE [LARGE SCALE GENOMIC DNA]</scope>
    <source>
        <strain evidence="10 11">28</strain>
    </source>
</reference>
<dbReference type="GO" id="GO:0005886">
    <property type="term" value="C:plasma membrane"/>
    <property type="evidence" value="ECO:0007669"/>
    <property type="project" value="UniProtKB-SubCell"/>
</dbReference>
<dbReference type="Pfam" id="PF03600">
    <property type="entry name" value="CitMHS"/>
    <property type="match status" value="1"/>
</dbReference>
<evidence type="ECO:0000256" key="4">
    <source>
        <dbReference type="ARBA" id="ARBA00022475"/>
    </source>
</evidence>
<feature type="transmembrane region" description="Helical" evidence="8">
    <location>
        <begin position="6"/>
        <end position="22"/>
    </location>
</feature>
<name>A0A845QK52_9FIRM</name>
<evidence type="ECO:0000256" key="7">
    <source>
        <dbReference type="ARBA" id="ARBA00023136"/>
    </source>
</evidence>
<dbReference type="PRINTS" id="PR00758">
    <property type="entry name" value="ARSENICPUMP"/>
</dbReference>
<feature type="transmembrane region" description="Helical" evidence="8">
    <location>
        <begin position="251"/>
        <end position="270"/>
    </location>
</feature>
<feature type="transmembrane region" description="Helical" evidence="8">
    <location>
        <begin position="307"/>
        <end position="325"/>
    </location>
</feature>
<comment type="similarity">
    <text evidence="2">Belongs to the CitM (TC 2.A.11) transporter family.</text>
</comment>
<dbReference type="GO" id="GO:0015105">
    <property type="term" value="F:arsenite transmembrane transporter activity"/>
    <property type="evidence" value="ECO:0007669"/>
    <property type="project" value="InterPro"/>
</dbReference>
<protein>
    <submittedName>
        <fullName evidence="10">Citrate transporter</fullName>
    </submittedName>
</protein>
<dbReference type="InterPro" id="IPR051475">
    <property type="entry name" value="Diverse_Ion_Transporter"/>
</dbReference>
<feature type="transmembrane region" description="Helical" evidence="8">
    <location>
        <begin position="276"/>
        <end position="295"/>
    </location>
</feature>
<dbReference type="AlphaFoldDB" id="A0A845QK52"/>
<dbReference type="InterPro" id="IPR004680">
    <property type="entry name" value="Cit_transptr-like_dom"/>
</dbReference>
<sequence length="456" mass="48897">MEILAPILAVLIFVGMFVMIVLEKFERHYITLVSGALVLVLVFGLCMRDMDAVLQTLSLDSLFESGFWIGEGEEGSMGINWATIIFITGMMVMVEGLGEAGFFHWLCLLLARMVNYRVTPLLICFMCISAGLAMFIDSITVVLFLAAVTVDLGKLLKFNPIPMVIAEIFCANLGGAATMSGDPPNIIIGTALGYTFTDFARNTGLIVAICFVVIVAYFLLIFRKELKATDSMDRSGLSCPEPATAIHNKKLFIYAVVIFIGAIVLLVTHAQTGLTVATIGVIMAVVTILGMIVLEDKKKTAEVLKKVDYKTLLFFIGLFVSVGGLEETGILELMAQGIMNICQGNIKLILLVILLLSAVCSALVDNIPFAATMIPVIKSISAAQGINLSMLAWTLALGTDFGGNATPIGASANVVGTSIAAKEGHPIGWGTYCKYCVPGTILIIGISLLCLYARYV</sequence>
<organism evidence="10 11">
    <name type="scientific">Anaerotruncus colihominis</name>
    <dbReference type="NCBI Taxonomy" id="169435"/>
    <lineage>
        <taxon>Bacteria</taxon>
        <taxon>Bacillati</taxon>
        <taxon>Bacillota</taxon>
        <taxon>Clostridia</taxon>
        <taxon>Eubacteriales</taxon>
        <taxon>Oscillospiraceae</taxon>
        <taxon>Anaerotruncus</taxon>
    </lineage>
</organism>
<comment type="subcellular location">
    <subcellularLocation>
        <location evidence="1">Cell membrane</location>
        <topology evidence="1">Multi-pass membrane protein</topology>
    </subcellularLocation>
</comment>
<evidence type="ECO:0000313" key="10">
    <source>
        <dbReference type="EMBL" id="NBH61425.1"/>
    </source>
</evidence>
<dbReference type="Proteomes" id="UP000446866">
    <property type="component" value="Unassembled WGS sequence"/>
</dbReference>
<evidence type="ECO:0000256" key="6">
    <source>
        <dbReference type="ARBA" id="ARBA00022989"/>
    </source>
</evidence>
<comment type="caution">
    <text evidence="10">The sequence shown here is derived from an EMBL/GenBank/DDBJ whole genome shotgun (WGS) entry which is preliminary data.</text>
</comment>
<accession>A0A845QK52</accession>
<evidence type="ECO:0000256" key="3">
    <source>
        <dbReference type="ARBA" id="ARBA00022448"/>
    </source>
</evidence>
<feature type="transmembrane region" description="Helical" evidence="8">
    <location>
        <begin position="345"/>
        <end position="364"/>
    </location>
</feature>
<evidence type="ECO:0000256" key="2">
    <source>
        <dbReference type="ARBA" id="ARBA00009843"/>
    </source>
</evidence>
<feature type="transmembrane region" description="Helical" evidence="8">
    <location>
        <begin position="203"/>
        <end position="222"/>
    </location>
</feature>
<evidence type="ECO:0000256" key="5">
    <source>
        <dbReference type="ARBA" id="ARBA00022692"/>
    </source>
</evidence>
<keyword evidence="6 8" id="KW-1133">Transmembrane helix</keyword>
<dbReference type="InterPro" id="IPR000802">
    <property type="entry name" value="Arsenical_pump_ArsB"/>
</dbReference>
<feature type="domain" description="Citrate transporter-like" evidence="9">
    <location>
        <begin position="17"/>
        <end position="398"/>
    </location>
</feature>